<proteinExistence type="inferred from homology"/>
<sequence>MDKNLIFEKLSTMCYFIITMEKDSIWKQVLDKIRIKVSPQTYETWFAETKLLNLDKGVGEIGCKNRYIAHALEERYYNLLRSCLGDILKREVDLSFKVKPELAVQKKPSEFKGGKNEVPMLIPSAGFVDVDFSDKLKRCCLNQKYTFENFVVGSSNRLAHAAALAVSENPGRAYNPLFIYGGVGLGKTHLLQAIGNKALTLNPQLHVLYINTEQLLNELYEGIRKQTMKEFREKYRKLDIFLLDDVQFISGKEALQEEFFNTFNTLYNAGKQMVITSDRPPGEISRLEERVRSRLAGGLVADITMPDFEMRVAILQKKLENETVALPEAVIMVIAECVKYNIRELEGALNTILMYVKTTGKMVTVEEARRLLQRSRRDLRKVISPGDILNIVSEYFGVSVEDIKGKKRTADIAFARQVAMYILREFLNLPLIKIASVVRRQDHTTVLHAIRKIENSVRRDSTLRSKIDEIRTLILQKSEKGNVSVFY</sequence>
<feature type="binding site" evidence="8">
    <location>
        <position position="184"/>
    </location>
    <ligand>
        <name>ATP</name>
        <dbReference type="ChEBI" id="CHEBI:30616"/>
    </ligand>
</feature>
<dbReference type="InterPro" id="IPR013317">
    <property type="entry name" value="DnaA_dom"/>
</dbReference>
<dbReference type="InterPro" id="IPR038454">
    <property type="entry name" value="DnaA_N_sf"/>
</dbReference>
<dbReference type="Gene3D" id="1.10.1750.10">
    <property type="match status" value="1"/>
</dbReference>
<evidence type="ECO:0000256" key="6">
    <source>
        <dbReference type="ARBA" id="ARBA00023121"/>
    </source>
</evidence>
<keyword evidence="2 8" id="KW-0963">Cytoplasm</keyword>
<keyword evidence="5 8" id="KW-0067">ATP-binding</keyword>
<evidence type="ECO:0000259" key="13">
    <source>
        <dbReference type="SMART" id="SM00760"/>
    </source>
</evidence>
<comment type="subcellular location">
    <subcellularLocation>
        <location evidence="8">Cytoplasm</location>
    </subcellularLocation>
</comment>
<evidence type="ECO:0000256" key="7">
    <source>
        <dbReference type="ARBA" id="ARBA00023125"/>
    </source>
</evidence>
<reference evidence="14" key="1">
    <citation type="journal article" date="2020" name="mSystems">
        <title>Genome- and Community-Level Interaction Insights into Carbon Utilization and Element Cycling Functions of Hydrothermarchaeota in Hydrothermal Sediment.</title>
        <authorList>
            <person name="Zhou Z."/>
            <person name="Liu Y."/>
            <person name="Xu W."/>
            <person name="Pan J."/>
            <person name="Luo Z.H."/>
            <person name="Li M."/>
        </authorList>
    </citation>
    <scope>NUCLEOTIDE SEQUENCE [LARGE SCALE GENOMIC DNA]</scope>
    <source>
        <strain evidence="14">SpSt-1042</strain>
    </source>
</reference>
<feature type="domain" description="AAA+ ATPase" evidence="12">
    <location>
        <begin position="173"/>
        <end position="297"/>
    </location>
</feature>
<dbReference type="GO" id="GO:0005886">
    <property type="term" value="C:plasma membrane"/>
    <property type="evidence" value="ECO:0007669"/>
    <property type="project" value="TreeGrafter"/>
</dbReference>
<dbReference type="SUPFAM" id="SSF48295">
    <property type="entry name" value="TrpR-like"/>
    <property type="match status" value="1"/>
</dbReference>
<dbReference type="Pfam" id="PF00308">
    <property type="entry name" value="Bac_DnaA"/>
    <property type="match status" value="1"/>
</dbReference>
<name>A0A7C5USM9_UNCC3</name>
<dbReference type="GO" id="GO:0008289">
    <property type="term" value="F:lipid binding"/>
    <property type="evidence" value="ECO:0007669"/>
    <property type="project" value="UniProtKB-KW"/>
</dbReference>
<dbReference type="EMBL" id="DRVY01000011">
    <property type="protein sequence ID" value="HHR91931.1"/>
    <property type="molecule type" value="Genomic_DNA"/>
</dbReference>
<feature type="region of interest" description="Domain III, AAA+ region" evidence="8">
    <location>
        <begin position="140"/>
        <end position="356"/>
    </location>
</feature>
<dbReference type="InterPro" id="IPR001957">
    <property type="entry name" value="Chromosome_initiator_DnaA"/>
</dbReference>
<dbReference type="SMART" id="SM00382">
    <property type="entry name" value="AAA"/>
    <property type="match status" value="1"/>
</dbReference>
<evidence type="ECO:0000313" key="14">
    <source>
        <dbReference type="EMBL" id="HHR91931.1"/>
    </source>
</evidence>
<dbReference type="SMART" id="SM00760">
    <property type="entry name" value="Bac_DnaA_C"/>
    <property type="match status" value="1"/>
</dbReference>
<dbReference type="InterPro" id="IPR003593">
    <property type="entry name" value="AAA+_ATPase"/>
</dbReference>
<dbReference type="PANTHER" id="PTHR30050">
    <property type="entry name" value="CHROMOSOMAL REPLICATION INITIATOR PROTEIN DNAA"/>
    <property type="match status" value="1"/>
</dbReference>
<gene>
    <name evidence="8 14" type="primary">dnaA</name>
    <name evidence="14" type="ORF">ENL96_00240</name>
</gene>
<evidence type="ECO:0000256" key="4">
    <source>
        <dbReference type="ARBA" id="ARBA00022741"/>
    </source>
</evidence>
<evidence type="ECO:0000256" key="10">
    <source>
        <dbReference type="RuleBase" id="RU000577"/>
    </source>
</evidence>
<dbReference type="NCBIfam" id="TIGR00362">
    <property type="entry name" value="DnaA"/>
    <property type="match status" value="1"/>
</dbReference>
<dbReference type="InterPro" id="IPR027417">
    <property type="entry name" value="P-loop_NTPase"/>
</dbReference>
<dbReference type="Gene3D" id="3.40.50.300">
    <property type="entry name" value="P-loop containing nucleotide triphosphate hydrolases"/>
    <property type="match status" value="1"/>
</dbReference>
<evidence type="ECO:0000256" key="3">
    <source>
        <dbReference type="ARBA" id="ARBA00022705"/>
    </source>
</evidence>
<dbReference type="GO" id="GO:0005737">
    <property type="term" value="C:cytoplasm"/>
    <property type="evidence" value="ECO:0007669"/>
    <property type="project" value="UniProtKB-SubCell"/>
</dbReference>
<dbReference type="GO" id="GO:0006275">
    <property type="term" value="P:regulation of DNA replication"/>
    <property type="evidence" value="ECO:0007669"/>
    <property type="project" value="UniProtKB-UniRule"/>
</dbReference>
<comment type="domain">
    <text evidence="8">Domain I is involved in oligomerization and binding regulators, domain II is flexibile and of varying length in different bacteria, domain III forms the AAA+ region, while domain IV binds dsDNA.</text>
</comment>
<dbReference type="PRINTS" id="PR00051">
    <property type="entry name" value="DNAA"/>
</dbReference>
<keyword evidence="7 8" id="KW-0238">DNA-binding</keyword>
<dbReference type="GO" id="GO:0003688">
    <property type="term" value="F:DNA replication origin binding"/>
    <property type="evidence" value="ECO:0007669"/>
    <property type="project" value="UniProtKB-UniRule"/>
</dbReference>
<dbReference type="GO" id="GO:0005524">
    <property type="term" value="F:ATP binding"/>
    <property type="evidence" value="ECO:0007669"/>
    <property type="project" value="UniProtKB-UniRule"/>
</dbReference>
<organism evidence="14">
    <name type="scientific">candidate division CPR3 bacterium</name>
    <dbReference type="NCBI Taxonomy" id="2268181"/>
    <lineage>
        <taxon>Bacteria</taxon>
        <taxon>Bacteria division CPR3</taxon>
    </lineage>
</organism>
<dbReference type="AlphaFoldDB" id="A0A7C5USM9"/>
<evidence type="ECO:0000256" key="2">
    <source>
        <dbReference type="ARBA" id="ARBA00022490"/>
    </source>
</evidence>
<evidence type="ECO:0000259" key="12">
    <source>
        <dbReference type="SMART" id="SM00382"/>
    </source>
</evidence>
<feature type="binding site" evidence="8">
    <location>
        <position position="186"/>
    </location>
    <ligand>
        <name>ATP</name>
        <dbReference type="ChEBI" id="CHEBI:30616"/>
    </ligand>
</feature>
<evidence type="ECO:0000256" key="9">
    <source>
        <dbReference type="NCBIfam" id="TIGR00362"/>
    </source>
</evidence>
<dbReference type="HAMAP" id="MF_00377">
    <property type="entry name" value="DnaA_bact"/>
    <property type="match status" value="1"/>
</dbReference>
<dbReference type="CDD" id="cd06571">
    <property type="entry name" value="Bac_DnaA_C"/>
    <property type="match status" value="1"/>
</dbReference>
<protein>
    <recommendedName>
        <fullName evidence="8 9">Chromosomal replication initiator protein DnaA</fullName>
    </recommendedName>
</protein>
<comment type="caution">
    <text evidence="8">Lacks conserved residue(s) required for the propagation of feature annotation.</text>
</comment>
<comment type="subunit">
    <text evidence="8">Oligomerizes as a right-handed, spiral filament on DNA at oriC.</text>
</comment>
<dbReference type="PANTHER" id="PTHR30050:SF2">
    <property type="entry name" value="CHROMOSOMAL REPLICATION INITIATOR PROTEIN DNAA"/>
    <property type="match status" value="1"/>
</dbReference>
<dbReference type="GO" id="GO:0006270">
    <property type="term" value="P:DNA replication initiation"/>
    <property type="evidence" value="ECO:0007669"/>
    <property type="project" value="UniProtKB-UniRule"/>
</dbReference>
<dbReference type="SUPFAM" id="SSF52540">
    <property type="entry name" value="P-loop containing nucleoside triphosphate hydrolases"/>
    <property type="match status" value="1"/>
</dbReference>
<dbReference type="FunFam" id="3.40.50.300:FF:000668">
    <property type="entry name" value="Chromosomal replication initiator protein DnaA"/>
    <property type="match status" value="1"/>
</dbReference>
<evidence type="ECO:0000256" key="8">
    <source>
        <dbReference type="HAMAP-Rule" id="MF_00377"/>
    </source>
</evidence>
<dbReference type="Pfam" id="PF11638">
    <property type="entry name" value="DnaA_N"/>
    <property type="match status" value="1"/>
</dbReference>
<dbReference type="InterPro" id="IPR013159">
    <property type="entry name" value="DnaA_C"/>
</dbReference>
<feature type="region of interest" description="Domain I, interacts with DnaA modulators" evidence="8">
    <location>
        <begin position="1"/>
        <end position="117"/>
    </location>
</feature>
<dbReference type="Gene3D" id="1.10.8.60">
    <property type="match status" value="1"/>
</dbReference>
<comment type="caution">
    <text evidence="14">The sequence shown here is derived from an EMBL/GenBank/DDBJ whole genome shotgun (WGS) entry which is preliminary data.</text>
</comment>
<dbReference type="CDD" id="cd00009">
    <property type="entry name" value="AAA"/>
    <property type="match status" value="1"/>
</dbReference>
<evidence type="ECO:0000256" key="1">
    <source>
        <dbReference type="ARBA" id="ARBA00006583"/>
    </source>
</evidence>
<comment type="similarity">
    <text evidence="1 8 11">Belongs to the DnaA family.</text>
</comment>
<dbReference type="InterPro" id="IPR010921">
    <property type="entry name" value="Trp_repressor/repl_initiator"/>
</dbReference>
<accession>A0A7C5USM9</accession>
<evidence type="ECO:0000256" key="11">
    <source>
        <dbReference type="RuleBase" id="RU004227"/>
    </source>
</evidence>
<dbReference type="Gene3D" id="3.30.300.180">
    <property type="match status" value="1"/>
</dbReference>
<dbReference type="InterPro" id="IPR020591">
    <property type="entry name" value="Chromosome_initiator_DnaA-like"/>
</dbReference>
<keyword evidence="6 8" id="KW-0446">Lipid-binding</keyword>
<feature type="domain" description="Chromosomal replication initiator DnaA C-terminal" evidence="13">
    <location>
        <begin position="384"/>
        <end position="453"/>
    </location>
</feature>
<keyword evidence="4 8" id="KW-0547">Nucleotide-binding</keyword>
<evidence type="ECO:0000256" key="5">
    <source>
        <dbReference type="ARBA" id="ARBA00022840"/>
    </source>
</evidence>
<dbReference type="Pfam" id="PF08299">
    <property type="entry name" value="Bac_DnaA_C"/>
    <property type="match status" value="1"/>
</dbReference>
<feature type="region of interest" description="Domain IV, binds dsDNA" evidence="8">
    <location>
        <begin position="357"/>
        <end position="487"/>
    </location>
</feature>
<feature type="binding site" evidence="8">
    <location>
        <position position="187"/>
    </location>
    <ligand>
        <name>ATP</name>
        <dbReference type="ChEBI" id="CHEBI:30616"/>
    </ligand>
</feature>
<dbReference type="InterPro" id="IPR024633">
    <property type="entry name" value="DnaA_N_dom"/>
</dbReference>
<feature type="binding site" evidence="8">
    <location>
        <position position="188"/>
    </location>
    <ligand>
        <name>ATP</name>
        <dbReference type="ChEBI" id="CHEBI:30616"/>
    </ligand>
</feature>
<keyword evidence="3 8" id="KW-0235">DNA replication</keyword>
<comment type="function">
    <text evidence="8 10">Plays an essential role in the initiation and regulation of chromosomal replication. ATP-DnaA binds to the origin of replication (oriC) to initiate formation of the DNA replication initiation complex once per cell cycle. Binds the DnaA box (a 9 base pair repeat at the origin) and separates the double-stranded (ds)DNA. Forms a right-handed helical filament on oriC DNA; dsDNA binds to the exterior of the filament while single-stranded (ss)DNA is stabiized in the filament's interior. The ATP-DnaA-oriC complex binds and stabilizes one strand of the AT-rich DNA unwinding element (DUE), permitting loading of DNA polymerase. After initiation quickly degrades to an ADP-DnaA complex that is not apt for DNA replication. Binds acidic phospholipids.</text>
</comment>